<gene>
    <name evidence="2" type="ORF">AVEN_76957_1</name>
</gene>
<sequence length="91" mass="10327">MLTCLTVMFPKRGNPSSEGRTVQTKSSVQQQVADNNRERMHVSIWSTSGHIEIQTPGYIVAKVLLWVYGVNSPTRRIMENEGLFTNMQENT</sequence>
<keyword evidence="3" id="KW-1185">Reference proteome</keyword>
<evidence type="ECO:0000313" key="3">
    <source>
        <dbReference type="Proteomes" id="UP000499080"/>
    </source>
</evidence>
<accession>A0A4Y2WPV4</accession>
<dbReference type="Proteomes" id="UP000499080">
    <property type="component" value="Unassembled WGS sequence"/>
</dbReference>
<name>A0A4Y2WPV4_ARAVE</name>
<reference evidence="2 3" key="1">
    <citation type="journal article" date="2019" name="Sci. Rep.">
        <title>Orb-weaving spider Araneus ventricosus genome elucidates the spidroin gene catalogue.</title>
        <authorList>
            <person name="Kono N."/>
            <person name="Nakamura H."/>
            <person name="Ohtoshi R."/>
            <person name="Moran D.A.P."/>
            <person name="Shinohara A."/>
            <person name="Yoshida Y."/>
            <person name="Fujiwara M."/>
            <person name="Mori M."/>
            <person name="Tomita M."/>
            <person name="Arakawa K."/>
        </authorList>
    </citation>
    <scope>NUCLEOTIDE SEQUENCE [LARGE SCALE GENOMIC DNA]</scope>
</reference>
<organism evidence="2 3">
    <name type="scientific">Araneus ventricosus</name>
    <name type="common">Orbweaver spider</name>
    <name type="synonym">Epeira ventricosa</name>
    <dbReference type="NCBI Taxonomy" id="182803"/>
    <lineage>
        <taxon>Eukaryota</taxon>
        <taxon>Metazoa</taxon>
        <taxon>Ecdysozoa</taxon>
        <taxon>Arthropoda</taxon>
        <taxon>Chelicerata</taxon>
        <taxon>Arachnida</taxon>
        <taxon>Araneae</taxon>
        <taxon>Araneomorphae</taxon>
        <taxon>Entelegynae</taxon>
        <taxon>Araneoidea</taxon>
        <taxon>Araneidae</taxon>
        <taxon>Araneus</taxon>
    </lineage>
</organism>
<dbReference type="EMBL" id="BGPR01062908">
    <property type="protein sequence ID" value="GBO38252.1"/>
    <property type="molecule type" value="Genomic_DNA"/>
</dbReference>
<comment type="caution">
    <text evidence="2">The sequence shown here is derived from an EMBL/GenBank/DDBJ whole genome shotgun (WGS) entry which is preliminary data.</text>
</comment>
<feature type="region of interest" description="Disordered" evidence="1">
    <location>
        <begin position="9"/>
        <end position="33"/>
    </location>
</feature>
<protein>
    <submittedName>
        <fullName evidence="2">Uncharacterized protein</fullName>
    </submittedName>
</protein>
<proteinExistence type="predicted"/>
<dbReference type="AlphaFoldDB" id="A0A4Y2WPV4"/>
<evidence type="ECO:0000313" key="2">
    <source>
        <dbReference type="EMBL" id="GBO38252.1"/>
    </source>
</evidence>
<feature type="compositionally biased region" description="Low complexity" evidence="1">
    <location>
        <begin position="21"/>
        <end position="32"/>
    </location>
</feature>
<evidence type="ECO:0000256" key="1">
    <source>
        <dbReference type="SAM" id="MobiDB-lite"/>
    </source>
</evidence>